<evidence type="ECO:0000256" key="1">
    <source>
        <dbReference type="ARBA" id="ARBA00004196"/>
    </source>
</evidence>
<comment type="subcellular location">
    <subcellularLocation>
        <location evidence="1">Cell envelope</location>
    </subcellularLocation>
</comment>
<feature type="transmembrane region" description="Helical" evidence="3">
    <location>
        <begin position="72"/>
        <end position="95"/>
    </location>
</feature>
<name>D7CU34_TRURR</name>
<dbReference type="Proteomes" id="UP000000379">
    <property type="component" value="Chromosome"/>
</dbReference>
<proteinExistence type="predicted"/>
<dbReference type="HOGENOM" id="CLU_089636_0_0_0"/>
<evidence type="ECO:0000256" key="3">
    <source>
        <dbReference type="SAM" id="Phobius"/>
    </source>
</evidence>
<dbReference type="AlphaFoldDB" id="D7CU34"/>
<reference evidence="5 6" key="2">
    <citation type="journal article" date="2011" name="Stand. Genomic Sci.">
        <title>Complete genome sequence of Truepera radiovictrix type strain (RQ-24).</title>
        <authorList>
            <person name="Ivanova N."/>
            <person name="Rohde C."/>
            <person name="Munk C."/>
            <person name="Nolan M."/>
            <person name="Lucas S."/>
            <person name="Del Rio T.G."/>
            <person name="Tice H."/>
            <person name="Deshpande S."/>
            <person name="Cheng J.F."/>
            <person name="Tapia R."/>
            <person name="Han C."/>
            <person name="Goodwin L."/>
            <person name="Pitluck S."/>
            <person name="Liolios K."/>
            <person name="Mavromatis K."/>
            <person name="Mikhailova N."/>
            <person name="Pati A."/>
            <person name="Chen A."/>
            <person name="Palaniappan K."/>
            <person name="Land M."/>
            <person name="Hauser L."/>
            <person name="Chang Y.J."/>
            <person name="Jeffries C.D."/>
            <person name="Brambilla E."/>
            <person name="Rohde M."/>
            <person name="Goker M."/>
            <person name="Tindall B.J."/>
            <person name="Woyke T."/>
            <person name="Bristow J."/>
            <person name="Eisen J.A."/>
            <person name="Markowitz V."/>
            <person name="Hugenholtz P."/>
            <person name="Kyrpides N.C."/>
            <person name="Klenk H.P."/>
            <person name="Lapidus A."/>
        </authorList>
    </citation>
    <scope>NUCLEOTIDE SEQUENCE [LARGE SCALE GENOMIC DNA]</scope>
    <source>
        <strain evidence="6">DSM 17093 / CIP 108686 / LMG 22925 / RQ-24</strain>
    </source>
</reference>
<dbReference type="GO" id="GO:0017004">
    <property type="term" value="P:cytochrome complex assembly"/>
    <property type="evidence" value="ECO:0007669"/>
    <property type="project" value="UniProtKB-KW"/>
</dbReference>
<evidence type="ECO:0000256" key="2">
    <source>
        <dbReference type="ARBA" id="ARBA00022748"/>
    </source>
</evidence>
<dbReference type="InterPro" id="IPR017937">
    <property type="entry name" value="Thioredoxin_CS"/>
</dbReference>
<dbReference type="Pfam" id="PF08534">
    <property type="entry name" value="Redoxin"/>
    <property type="match status" value="1"/>
</dbReference>
<evidence type="ECO:0000259" key="4">
    <source>
        <dbReference type="PROSITE" id="PS51352"/>
    </source>
</evidence>
<dbReference type="SUPFAM" id="SSF52833">
    <property type="entry name" value="Thioredoxin-like"/>
    <property type="match status" value="1"/>
</dbReference>
<reference evidence="6" key="1">
    <citation type="submission" date="2010-05" db="EMBL/GenBank/DDBJ databases">
        <title>The complete genome of Truepera radiovictris DSM 17093.</title>
        <authorList>
            <consortium name="US DOE Joint Genome Institute (JGI-PGF)"/>
            <person name="Lucas S."/>
            <person name="Copeland A."/>
            <person name="Lapidus A."/>
            <person name="Glavina del Rio T."/>
            <person name="Dalin E."/>
            <person name="Tice H."/>
            <person name="Bruce D."/>
            <person name="Goodwin L."/>
            <person name="Pitluck S."/>
            <person name="Kyrpides N."/>
            <person name="Mavromatis K."/>
            <person name="Ovchinnikova G."/>
            <person name="Munk A.C."/>
            <person name="Detter J.C."/>
            <person name="Han C."/>
            <person name="Tapia R."/>
            <person name="Land M."/>
            <person name="Hauser L."/>
            <person name="Markowitz V."/>
            <person name="Cheng J.-F."/>
            <person name="Hugenholtz P."/>
            <person name="Woyke T."/>
            <person name="Wu D."/>
            <person name="Tindall B."/>
            <person name="Pomrenke H.G."/>
            <person name="Brambilla E."/>
            <person name="Klenk H.-P."/>
            <person name="Eisen J.A."/>
        </authorList>
    </citation>
    <scope>NUCLEOTIDE SEQUENCE [LARGE SCALE GENOMIC DNA]</scope>
    <source>
        <strain evidence="6">DSM 17093 / CIP 108686 / LMG 22925 / RQ-24</strain>
    </source>
</reference>
<dbReference type="STRING" id="649638.Trad_0798"/>
<feature type="transmembrane region" description="Helical" evidence="3">
    <location>
        <begin position="6"/>
        <end position="29"/>
    </location>
</feature>
<dbReference type="GO" id="GO:0016491">
    <property type="term" value="F:oxidoreductase activity"/>
    <property type="evidence" value="ECO:0007669"/>
    <property type="project" value="InterPro"/>
</dbReference>
<dbReference type="EMBL" id="CP002049">
    <property type="protein sequence ID" value="ADI13932.1"/>
    <property type="molecule type" value="Genomic_DNA"/>
</dbReference>
<keyword evidence="3" id="KW-0812">Transmembrane</keyword>
<dbReference type="OrthoDB" id="9809733at2"/>
<accession>D7CU34</accession>
<protein>
    <submittedName>
        <fullName evidence="5">Redoxin domain protein</fullName>
    </submittedName>
</protein>
<dbReference type="PROSITE" id="PS00194">
    <property type="entry name" value="THIOREDOXIN_1"/>
    <property type="match status" value="1"/>
</dbReference>
<keyword evidence="3" id="KW-0472">Membrane</keyword>
<gene>
    <name evidence="5" type="ordered locus">Trad_0798</name>
</gene>
<dbReference type="PROSITE" id="PS51352">
    <property type="entry name" value="THIOREDOXIN_2"/>
    <property type="match status" value="1"/>
</dbReference>
<feature type="transmembrane region" description="Helical" evidence="3">
    <location>
        <begin position="41"/>
        <end position="60"/>
    </location>
</feature>
<feature type="domain" description="Thioredoxin" evidence="4">
    <location>
        <begin position="123"/>
        <end position="260"/>
    </location>
</feature>
<keyword evidence="6" id="KW-1185">Reference proteome</keyword>
<dbReference type="CDD" id="cd02966">
    <property type="entry name" value="TlpA_like_family"/>
    <property type="match status" value="1"/>
</dbReference>
<evidence type="ECO:0000313" key="5">
    <source>
        <dbReference type="EMBL" id="ADI13932.1"/>
    </source>
</evidence>
<keyword evidence="3" id="KW-1133">Transmembrane helix</keyword>
<dbReference type="InterPro" id="IPR050553">
    <property type="entry name" value="Thioredoxin_ResA/DsbE_sf"/>
</dbReference>
<dbReference type="eggNOG" id="COG0526">
    <property type="taxonomic scope" value="Bacteria"/>
</dbReference>
<dbReference type="GO" id="GO:0030313">
    <property type="term" value="C:cell envelope"/>
    <property type="evidence" value="ECO:0007669"/>
    <property type="project" value="UniProtKB-SubCell"/>
</dbReference>
<dbReference type="InterPro" id="IPR036249">
    <property type="entry name" value="Thioredoxin-like_sf"/>
</dbReference>
<evidence type="ECO:0000313" key="6">
    <source>
        <dbReference type="Proteomes" id="UP000000379"/>
    </source>
</evidence>
<organism evidence="5 6">
    <name type="scientific">Truepera radiovictrix (strain DSM 17093 / CIP 108686 / LMG 22925 / RQ-24)</name>
    <dbReference type="NCBI Taxonomy" id="649638"/>
    <lineage>
        <taxon>Bacteria</taxon>
        <taxon>Thermotogati</taxon>
        <taxon>Deinococcota</taxon>
        <taxon>Deinococci</taxon>
        <taxon>Trueperales</taxon>
        <taxon>Trueperaceae</taxon>
        <taxon>Truepera</taxon>
    </lineage>
</organism>
<dbReference type="InterPro" id="IPR013740">
    <property type="entry name" value="Redoxin"/>
</dbReference>
<keyword evidence="2" id="KW-0201">Cytochrome c-type biogenesis</keyword>
<dbReference type="Gene3D" id="3.40.30.10">
    <property type="entry name" value="Glutaredoxin"/>
    <property type="match status" value="1"/>
</dbReference>
<feature type="transmembrane region" description="Helical" evidence="3">
    <location>
        <begin position="102"/>
        <end position="121"/>
    </location>
</feature>
<dbReference type="PANTHER" id="PTHR42852:SF18">
    <property type="entry name" value="CHROMOSOME UNDETERMINED SCAFFOLD_47, WHOLE GENOME SHOTGUN SEQUENCE"/>
    <property type="match status" value="1"/>
</dbReference>
<dbReference type="KEGG" id="tra:Trad_0798"/>
<sequence length="266" mass="28502">MYELQLGPFVLSAARFSAGVGLATFVALAELWGRRRPRLASWAWQSAWILLLSARLGFVLEHGGTYLQEPLSVLYLWQGGFSPLWGLAAAALYTLRVRERAAPLVAAAGLAAWGLSAALTAPSATETTLPPLTLTNLAGEPVALGAFAGKPLVLNLWATWCPPCRRELPLFAETAERFPEVTFALVSQGESGAQVAGFVAEQGLSLPNVLLDPGAELGRQWRAAGLPNTFFFAADGTLVYRHVGELSRARLEALVRQLGEAPEARP</sequence>
<dbReference type="PANTHER" id="PTHR42852">
    <property type="entry name" value="THIOL:DISULFIDE INTERCHANGE PROTEIN DSBE"/>
    <property type="match status" value="1"/>
</dbReference>
<dbReference type="InterPro" id="IPR013766">
    <property type="entry name" value="Thioredoxin_domain"/>
</dbReference>